<dbReference type="Gene3D" id="3.10.450.50">
    <property type="match status" value="1"/>
</dbReference>
<protein>
    <submittedName>
        <fullName evidence="2">Nuclear transport factor 2 family protein</fullName>
    </submittedName>
</protein>
<evidence type="ECO:0000259" key="1">
    <source>
        <dbReference type="Pfam" id="PF12680"/>
    </source>
</evidence>
<reference evidence="2" key="1">
    <citation type="submission" date="2020-12" db="EMBL/GenBank/DDBJ databases">
        <title>Bacterial taxonomy.</title>
        <authorList>
            <person name="Pan X."/>
        </authorList>
    </citation>
    <scope>NUCLEOTIDE SEQUENCE</scope>
    <source>
        <strain evidence="2">M0105</strain>
    </source>
</reference>
<gene>
    <name evidence="2" type="ORF">H0I76_13670</name>
</gene>
<dbReference type="NCBIfam" id="TIGR02246">
    <property type="entry name" value="SgcJ/EcaC family oxidoreductase"/>
    <property type="match status" value="1"/>
</dbReference>
<dbReference type="RefSeq" id="WP_200610776.1">
    <property type="nucleotide sequence ID" value="NZ_JAEHHL010000008.1"/>
</dbReference>
<dbReference type="InterPro" id="IPR011944">
    <property type="entry name" value="Steroid_delta5-4_isomerase"/>
</dbReference>
<accession>A0A8J7SGL3</accession>
<feature type="domain" description="SnoaL-like" evidence="1">
    <location>
        <begin position="13"/>
        <end position="112"/>
    </location>
</feature>
<evidence type="ECO:0000313" key="3">
    <source>
        <dbReference type="Proteomes" id="UP000655420"/>
    </source>
</evidence>
<sequence>MAPTPQAVAEMAARYAAAWSAHVPADVAGFYARDGHITINDGDPVVGRAALTGMVAGFYAEFPDIVVHMDLVRTAGTHAIFAWTLEGTHAQTRNAVRVSGWEAWTLNDDCEIAASRGHFDADEYERQIAEGI</sequence>
<name>A0A8J7SGL3_9RHOB</name>
<dbReference type="EMBL" id="JAEHHL010000008">
    <property type="protein sequence ID" value="MBK0400242.1"/>
    <property type="molecule type" value="Genomic_DNA"/>
</dbReference>
<dbReference type="Pfam" id="PF12680">
    <property type="entry name" value="SnoaL_2"/>
    <property type="match status" value="1"/>
</dbReference>
<comment type="caution">
    <text evidence="2">The sequence shown here is derived from an EMBL/GenBank/DDBJ whole genome shotgun (WGS) entry which is preliminary data.</text>
</comment>
<dbReference type="SUPFAM" id="SSF54427">
    <property type="entry name" value="NTF2-like"/>
    <property type="match status" value="1"/>
</dbReference>
<organism evidence="2 3">
    <name type="scientific">Thermohalobaculum xanthum</name>
    <dbReference type="NCBI Taxonomy" id="2753746"/>
    <lineage>
        <taxon>Bacteria</taxon>
        <taxon>Pseudomonadati</taxon>
        <taxon>Pseudomonadota</taxon>
        <taxon>Alphaproteobacteria</taxon>
        <taxon>Rhodobacterales</taxon>
        <taxon>Paracoccaceae</taxon>
        <taxon>Thermohalobaculum</taxon>
    </lineage>
</organism>
<dbReference type="InterPro" id="IPR037401">
    <property type="entry name" value="SnoaL-like"/>
</dbReference>
<dbReference type="AlphaFoldDB" id="A0A8J7SGL3"/>
<proteinExistence type="predicted"/>
<dbReference type="InterPro" id="IPR032710">
    <property type="entry name" value="NTF2-like_dom_sf"/>
</dbReference>
<dbReference type="Proteomes" id="UP000655420">
    <property type="component" value="Unassembled WGS sequence"/>
</dbReference>
<keyword evidence="3" id="KW-1185">Reference proteome</keyword>
<evidence type="ECO:0000313" key="2">
    <source>
        <dbReference type="EMBL" id="MBK0400242.1"/>
    </source>
</evidence>